<keyword evidence="1" id="KW-0472">Membrane</keyword>
<reference evidence="2 3" key="1">
    <citation type="journal article" date="2019" name="Environ. Microbiol.">
        <title>Species interactions and distinct microbial communities in high Arctic permafrost affected cryosols are associated with the CH4 and CO2 gas fluxes.</title>
        <authorList>
            <person name="Altshuler I."/>
            <person name="Hamel J."/>
            <person name="Turney S."/>
            <person name="Magnuson E."/>
            <person name="Levesque R."/>
            <person name="Greer C."/>
            <person name="Whyte L.G."/>
        </authorList>
    </citation>
    <scope>NUCLEOTIDE SEQUENCE [LARGE SCALE GENOMIC DNA]</scope>
    <source>
        <strain evidence="2 3">S9.3A</strain>
    </source>
</reference>
<evidence type="ECO:0000256" key="1">
    <source>
        <dbReference type="SAM" id="Phobius"/>
    </source>
</evidence>
<evidence type="ECO:0000313" key="3">
    <source>
        <dbReference type="Proteomes" id="UP000317722"/>
    </source>
</evidence>
<proteinExistence type="predicted"/>
<protein>
    <submittedName>
        <fullName evidence="2">Rod shape-determining protein MreD</fullName>
    </submittedName>
</protein>
<keyword evidence="1" id="KW-0812">Transmembrane</keyword>
<dbReference type="AlphaFoldDB" id="A0A502D1R2"/>
<feature type="transmembrane region" description="Helical" evidence="1">
    <location>
        <begin position="72"/>
        <end position="90"/>
    </location>
</feature>
<evidence type="ECO:0000313" key="2">
    <source>
        <dbReference type="EMBL" id="TPG19487.1"/>
    </source>
</evidence>
<comment type="caution">
    <text evidence="2">The sequence shown here is derived from an EMBL/GenBank/DDBJ whole genome shotgun (WGS) entry which is preliminary data.</text>
</comment>
<keyword evidence="3" id="KW-1185">Reference proteome</keyword>
<sequence length="163" mass="16152">MPVPNLAVTARGLLLLVAAVASVTLAARSQLALPDLVLPVVVAGALRTGASRGALLGLAGGWLVDLMPPGSAVLGTAALVYAGAGLLAGAGRREGDTPFGWVAVVGAACAVLVTTGRLVVAALSGAAVEWPLVGIRLGLTALLCAVLVPVLVSLEQRLARGRR</sequence>
<accession>A0A502D1R2</accession>
<dbReference type="EMBL" id="RCZM01000001">
    <property type="protein sequence ID" value="TPG19487.1"/>
    <property type="molecule type" value="Genomic_DNA"/>
</dbReference>
<dbReference type="RefSeq" id="WP_140737136.1">
    <property type="nucleotide sequence ID" value="NZ_RCZM01000001.1"/>
</dbReference>
<organism evidence="2 3">
    <name type="scientific">Pedococcus bigeumensis</name>
    <dbReference type="NCBI Taxonomy" id="433644"/>
    <lineage>
        <taxon>Bacteria</taxon>
        <taxon>Bacillati</taxon>
        <taxon>Actinomycetota</taxon>
        <taxon>Actinomycetes</taxon>
        <taxon>Micrococcales</taxon>
        <taxon>Intrasporangiaceae</taxon>
        <taxon>Pedococcus</taxon>
    </lineage>
</organism>
<feature type="transmembrane region" description="Helical" evidence="1">
    <location>
        <begin position="102"/>
        <end position="127"/>
    </location>
</feature>
<dbReference type="Proteomes" id="UP000317722">
    <property type="component" value="Unassembled WGS sequence"/>
</dbReference>
<gene>
    <name evidence="2" type="ORF">EAH86_03225</name>
</gene>
<keyword evidence="1" id="KW-1133">Transmembrane helix</keyword>
<name>A0A502D1R2_9MICO</name>
<feature type="transmembrane region" description="Helical" evidence="1">
    <location>
        <begin position="133"/>
        <end position="154"/>
    </location>
</feature>